<proteinExistence type="predicted"/>
<evidence type="ECO:0000313" key="1">
    <source>
        <dbReference type="EMBL" id="GAG80130.1"/>
    </source>
</evidence>
<name>X1ACG6_9ZZZZ</name>
<reference evidence="1" key="1">
    <citation type="journal article" date="2014" name="Front. Microbiol.">
        <title>High frequency of phylogenetically diverse reductive dehalogenase-homologous genes in deep subseafloor sedimentary metagenomes.</title>
        <authorList>
            <person name="Kawai M."/>
            <person name="Futagami T."/>
            <person name="Toyoda A."/>
            <person name="Takaki Y."/>
            <person name="Nishi S."/>
            <person name="Hori S."/>
            <person name="Arai W."/>
            <person name="Tsubouchi T."/>
            <person name="Morono Y."/>
            <person name="Uchiyama I."/>
            <person name="Ito T."/>
            <person name="Fujiyama A."/>
            <person name="Inagaki F."/>
            <person name="Takami H."/>
        </authorList>
    </citation>
    <scope>NUCLEOTIDE SEQUENCE</scope>
    <source>
        <strain evidence="1">Expedition CK06-06</strain>
    </source>
</reference>
<sequence length="47" mass="5241">MSLLCKNCGEGKDFLVRGHPVLPDGFYCEYCLYLVAKFVRAGEGVNQ</sequence>
<comment type="caution">
    <text evidence="1">The sequence shown here is derived from an EMBL/GenBank/DDBJ whole genome shotgun (WGS) entry which is preliminary data.</text>
</comment>
<dbReference type="EMBL" id="BART01018960">
    <property type="protein sequence ID" value="GAG80130.1"/>
    <property type="molecule type" value="Genomic_DNA"/>
</dbReference>
<gene>
    <name evidence="1" type="ORF">S01H4_35621</name>
</gene>
<accession>X1ACG6</accession>
<dbReference type="AlphaFoldDB" id="X1ACG6"/>
<organism evidence="1">
    <name type="scientific">marine sediment metagenome</name>
    <dbReference type="NCBI Taxonomy" id="412755"/>
    <lineage>
        <taxon>unclassified sequences</taxon>
        <taxon>metagenomes</taxon>
        <taxon>ecological metagenomes</taxon>
    </lineage>
</organism>
<protein>
    <submittedName>
        <fullName evidence="1">Uncharacterized protein</fullName>
    </submittedName>
</protein>